<comment type="subcellular location">
    <subcellularLocation>
        <location evidence="2 10">Cell membrane</location>
        <topology evidence="2 10">Multi-pass membrane protein</topology>
    </subcellularLocation>
</comment>
<evidence type="ECO:0000256" key="1">
    <source>
        <dbReference type="ARBA" id="ARBA00002512"/>
    </source>
</evidence>
<keyword evidence="5 10" id="KW-0812">Transmembrane</keyword>
<proteinExistence type="inferred from homology"/>
<dbReference type="PANTHER" id="PTHR31030:SF1">
    <property type="entry name" value="PLASMA MEMBRANE FUSION PROTEIN PRM1"/>
    <property type="match status" value="1"/>
</dbReference>
<dbReference type="InterPro" id="IPR026777">
    <property type="entry name" value="PRM1"/>
</dbReference>
<comment type="caution">
    <text evidence="12">The sequence shown here is derived from an EMBL/GenBank/DDBJ whole genome shotgun (WGS) entry which is preliminary data.</text>
</comment>
<dbReference type="EMBL" id="BLZA01000017">
    <property type="protein sequence ID" value="GHJ86318.1"/>
    <property type="molecule type" value="Genomic_DNA"/>
</dbReference>
<keyword evidence="6 10" id="KW-0184">Conjugation</keyword>
<keyword evidence="8 10" id="KW-0472">Membrane</keyword>
<evidence type="ECO:0000256" key="7">
    <source>
        <dbReference type="ARBA" id="ARBA00022989"/>
    </source>
</evidence>
<evidence type="ECO:0000256" key="6">
    <source>
        <dbReference type="ARBA" id="ARBA00022971"/>
    </source>
</evidence>
<dbReference type="GO" id="GO:0005886">
    <property type="term" value="C:plasma membrane"/>
    <property type="evidence" value="ECO:0007669"/>
    <property type="project" value="UniProtKB-SubCell"/>
</dbReference>
<dbReference type="Proteomes" id="UP000620104">
    <property type="component" value="Unassembled WGS sequence"/>
</dbReference>
<dbReference type="OrthoDB" id="10248838at2759"/>
<keyword evidence="4 10" id="KW-1003">Cell membrane</keyword>
<dbReference type="GO" id="GO:0043332">
    <property type="term" value="C:mating projection tip"/>
    <property type="evidence" value="ECO:0007669"/>
    <property type="project" value="UniProtKB-UniRule"/>
</dbReference>
<keyword evidence="7 10" id="KW-1133">Transmembrane helix</keyword>
<feature type="compositionally biased region" description="Basic and acidic residues" evidence="11">
    <location>
        <begin position="7"/>
        <end position="21"/>
    </location>
</feature>
<protein>
    <recommendedName>
        <fullName evidence="10">Plasma membrane fusion protein PRM1</fullName>
    </recommendedName>
</protein>
<feature type="region of interest" description="Disordered" evidence="11">
    <location>
        <begin position="1"/>
        <end position="29"/>
    </location>
</feature>
<evidence type="ECO:0000256" key="8">
    <source>
        <dbReference type="ARBA" id="ARBA00023136"/>
    </source>
</evidence>
<accession>A0A8H3YEJ1</accession>
<name>A0A8H3YEJ1_9TREE</name>
<evidence type="ECO:0000256" key="5">
    <source>
        <dbReference type="ARBA" id="ARBA00022692"/>
    </source>
</evidence>
<feature type="transmembrane region" description="Helical" evidence="10">
    <location>
        <begin position="640"/>
        <end position="661"/>
    </location>
</feature>
<feature type="transmembrane region" description="Helical" evidence="10">
    <location>
        <begin position="430"/>
        <end position="453"/>
    </location>
</feature>
<comment type="similarity">
    <text evidence="3 10">Belongs to the PRM1 family.</text>
</comment>
<keyword evidence="13" id="KW-1185">Reference proteome</keyword>
<evidence type="ECO:0000256" key="11">
    <source>
        <dbReference type="SAM" id="MobiDB-lite"/>
    </source>
</evidence>
<evidence type="ECO:0000256" key="10">
    <source>
        <dbReference type="RuleBase" id="RU366035"/>
    </source>
</evidence>
<gene>
    <name evidence="12" type="ORF">NliqN6_2720</name>
</gene>
<feature type="transmembrane region" description="Helical" evidence="10">
    <location>
        <begin position="347"/>
        <end position="366"/>
    </location>
</feature>
<evidence type="ECO:0000256" key="9">
    <source>
        <dbReference type="ARBA" id="ARBA00023180"/>
    </source>
</evidence>
<evidence type="ECO:0000256" key="3">
    <source>
        <dbReference type="ARBA" id="ARBA00010780"/>
    </source>
</evidence>
<dbReference type="AlphaFoldDB" id="A0A8H3YEJ1"/>
<keyword evidence="9" id="KW-0325">Glycoprotein</keyword>
<organism evidence="12 13">
    <name type="scientific">Naganishia liquefaciens</name>
    <dbReference type="NCBI Taxonomy" id="104408"/>
    <lineage>
        <taxon>Eukaryota</taxon>
        <taxon>Fungi</taxon>
        <taxon>Dikarya</taxon>
        <taxon>Basidiomycota</taxon>
        <taxon>Agaricomycotina</taxon>
        <taxon>Tremellomycetes</taxon>
        <taxon>Filobasidiales</taxon>
        <taxon>Filobasidiaceae</taxon>
        <taxon>Naganishia</taxon>
    </lineage>
</organism>
<reference evidence="12" key="1">
    <citation type="submission" date="2020-07" db="EMBL/GenBank/DDBJ databases">
        <title>Draft Genome Sequence of a Deep-Sea Yeast, Naganishia (Cryptococcus) liquefaciens strain N6.</title>
        <authorList>
            <person name="Han Y.W."/>
            <person name="Kajitani R."/>
            <person name="Morimoto H."/>
            <person name="Parhat M."/>
            <person name="Tsubouchi H."/>
            <person name="Bakenova O."/>
            <person name="Ogata M."/>
            <person name="Argunhan B."/>
            <person name="Aoki R."/>
            <person name="Kajiwara S."/>
            <person name="Itoh T."/>
            <person name="Iwasaki H."/>
        </authorList>
    </citation>
    <scope>NUCLEOTIDE SEQUENCE</scope>
    <source>
        <strain evidence="12">N6</strain>
    </source>
</reference>
<sequence>MSPSQDEEFRPHRMSRHETLYHETSSQDRSIATRAKHAAQCIKEAHIQPYLGLSARMSLVIMSLPLLSLLLSLSQLLSANRTAQQRAEDAKVQILATCKGVEEAANWLGNGGLQRGMAEKVNEGIVVSVQTTLKGLRFILMESLTIIEKVIGFIIDTYRSLLMCTIELVVRGVLALLIGVVDNITDGITVALDAIRLRIREDINSANKIIAAAVSGINKVTGLVDVTLNLPQFDIPSLSALHNVTVPTGFEDDLRRLNASIPSLEELRDVMTQLIEVPFEKMKAGLNATFGELIGNVTTASLPTIRSPAAPLASSQEDKLQVCQGMDVSFVDDVAASLARIARIGTALIIIGFFLLWVALLIWEWYNWKVTREQAEYLESRVNQDLQAGRIVDGMMLTQIVEHPILEKYAEIVSRRFQLRPGTRRNLRWFFAYICHSPALALLWFGLLSLLVIQCQISAISALRNDAKQGVATGVTDSTTRIVAQLNAVSRLQSESYVNETNQVILQWQKSIDEELFGPWLNTTTVALNSSLEQFYDKIENALEITFGGTILETVVNTFMYCILGSKIDNMQTALTWIHDNANVKLPLLSLDALVLSNSTSQELATPLAAAAVGSGKSGDEGVIGTIFDAYAKELRNQRIIALAFCALYLLIVLVGTLVVLRHTLWPTSRDSCETQEEACIPHVQGRRHHGEASYFELEDVPLQSGDVVEKTPPVSPSSTNRRGQALRAIWQRLRLPAHLRDTTSTQDSFSSPSEAKIQ</sequence>
<evidence type="ECO:0000256" key="4">
    <source>
        <dbReference type="ARBA" id="ARBA00022475"/>
    </source>
</evidence>
<comment type="caution">
    <text evidence="10">Lacks conserved residue(s) required for the propagation of feature annotation.</text>
</comment>
<evidence type="ECO:0000313" key="12">
    <source>
        <dbReference type="EMBL" id="GHJ86318.1"/>
    </source>
</evidence>
<dbReference type="GO" id="GO:0032220">
    <property type="term" value="P:plasma membrane fusion involved in cytogamy"/>
    <property type="evidence" value="ECO:0007669"/>
    <property type="project" value="TreeGrafter"/>
</dbReference>
<evidence type="ECO:0000313" key="13">
    <source>
        <dbReference type="Proteomes" id="UP000620104"/>
    </source>
</evidence>
<evidence type="ECO:0000256" key="2">
    <source>
        <dbReference type="ARBA" id="ARBA00004651"/>
    </source>
</evidence>
<comment type="function">
    <text evidence="1 10">Involved in cell fusion during mating by stabilizing the plasma membrane fusion event.</text>
</comment>
<dbReference type="PANTHER" id="PTHR31030">
    <property type="entry name" value="PLASMA MEMBRANE FUSION PROTEIN PRM1"/>
    <property type="match status" value="1"/>
</dbReference>